<dbReference type="CDD" id="cd00085">
    <property type="entry name" value="HNHc"/>
    <property type="match status" value="1"/>
</dbReference>
<feature type="compositionally biased region" description="Pro residues" evidence="2">
    <location>
        <begin position="465"/>
        <end position="477"/>
    </location>
</feature>
<evidence type="ECO:0000259" key="3">
    <source>
        <dbReference type="SMART" id="SM00507"/>
    </source>
</evidence>
<dbReference type="GO" id="GO:0004519">
    <property type="term" value="F:endonuclease activity"/>
    <property type="evidence" value="ECO:0007669"/>
    <property type="project" value="UniProtKB-KW"/>
</dbReference>
<organism evidence="4 5">
    <name type="scientific">Corynebacterium stercoris</name>
    <dbReference type="NCBI Taxonomy" id="2943490"/>
    <lineage>
        <taxon>Bacteria</taxon>
        <taxon>Bacillati</taxon>
        <taxon>Actinomycetota</taxon>
        <taxon>Actinomycetes</taxon>
        <taxon>Mycobacteriales</taxon>
        <taxon>Corynebacteriaceae</taxon>
        <taxon>Corynebacterium</taxon>
    </lineage>
</organism>
<keyword evidence="4" id="KW-0540">Nuclease</keyword>
<protein>
    <submittedName>
        <fullName evidence="4">HNH endonuclease</fullName>
    </submittedName>
</protein>
<keyword evidence="4" id="KW-0255">Endonuclease</keyword>
<feature type="region of interest" description="Disordered" evidence="2">
    <location>
        <begin position="92"/>
        <end position="143"/>
    </location>
</feature>
<dbReference type="Proteomes" id="UP001204000">
    <property type="component" value="Unassembled WGS sequence"/>
</dbReference>
<name>A0ABT1FZV1_9CORY</name>
<dbReference type="InterPro" id="IPR003870">
    <property type="entry name" value="DUF222"/>
</dbReference>
<dbReference type="Gene3D" id="1.10.30.50">
    <property type="match status" value="1"/>
</dbReference>
<feature type="region of interest" description="Disordered" evidence="2">
    <location>
        <begin position="451"/>
        <end position="503"/>
    </location>
</feature>
<keyword evidence="5" id="KW-1185">Reference proteome</keyword>
<gene>
    <name evidence="4" type="ORF">M5J20_03690</name>
</gene>
<dbReference type="Pfam" id="PF02720">
    <property type="entry name" value="DUF222"/>
    <property type="match status" value="1"/>
</dbReference>
<evidence type="ECO:0000313" key="4">
    <source>
        <dbReference type="EMBL" id="MCP1387291.1"/>
    </source>
</evidence>
<dbReference type="InterPro" id="IPR003615">
    <property type="entry name" value="HNH_nuc"/>
</dbReference>
<evidence type="ECO:0000313" key="5">
    <source>
        <dbReference type="Proteomes" id="UP001204000"/>
    </source>
</evidence>
<accession>A0ABT1FZV1</accession>
<evidence type="ECO:0000256" key="2">
    <source>
        <dbReference type="SAM" id="MobiDB-lite"/>
    </source>
</evidence>
<sequence>MNITQLVDDALAAMSALADAMEDPSQLHFDDIHEDLERFESVTSLKAITDVSFAFICDRDGAGTVVGATYANEYLKRKLGLSKAEAASRLSRARDMYGPEPEPENEPETEAPNVDTPGAEEQPEPSRKEKNRKNSRSVSEEKQRIINRALMGLTAPASCERQRIFDEAMAYATTHKPEDVRRYTERLVKQANAAHAAPDPNATWAARSVGPLRERNDGMFETTILFPPGDGALWTALTEAGNAPGVNFDGPTQEDSRTPNQRRYDQLRKMLTGYEDSRQTQHRGAASVVLSITLDDVESAGPDTAFPTNTGIDLTATDLLRLGLTGTDFIVQFDRLTHLPLSMGRARLATVHQRIALLAMQGVCAWTGCSKPFTEAEIHHIIPYIEGGPTDIENLIGLCRQHHGHNNDRRDGANGRHHVDRDPATGRVGVVAPDGSIEFNESLGTHDAAGSKLRQRAVAQHRPAPTEPDPPLFPVAEPPGGSGPPAGAGTMTDPPMDPSQPPF</sequence>
<feature type="region of interest" description="Disordered" evidence="2">
    <location>
        <begin position="406"/>
        <end position="430"/>
    </location>
</feature>
<comment type="similarity">
    <text evidence="1">Belongs to the Rv1128c/1148c/1588c/1702c/1945/3466 family.</text>
</comment>
<feature type="domain" description="HNH nuclease" evidence="3">
    <location>
        <begin position="352"/>
        <end position="404"/>
    </location>
</feature>
<keyword evidence="4" id="KW-0378">Hydrolase</keyword>
<dbReference type="InterPro" id="IPR002711">
    <property type="entry name" value="HNH"/>
</dbReference>
<reference evidence="4" key="1">
    <citation type="submission" date="2022-05" db="EMBL/GenBank/DDBJ databases">
        <title>Corynebacterium sp. TA-R-1 sp. nov., isolated from human feces.</title>
        <authorList>
            <person name="Shamsuzzaman M."/>
            <person name="Dahal R.H."/>
        </authorList>
    </citation>
    <scope>NUCLEOTIDE SEQUENCE</scope>
    <source>
        <strain evidence="4">TA-R-1</strain>
    </source>
</reference>
<comment type="caution">
    <text evidence="4">The sequence shown here is derived from an EMBL/GenBank/DDBJ whole genome shotgun (WGS) entry which is preliminary data.</text>
</comment>
<proteinExistence type="inferred from homology"/>
<feature type="compositionally biased region" description="Basic and acidic residues" evidence="2">
    <location>
        <begin position="406"/>
        <end position="424"/>
    </location>
</feature>
<dbReference type="Pfam" id="PF01844">
    <property type="entry name" value="HNH"/>
    <property type="match status" value="1"/>
</dbReference>
<feature type="compositionally biased region" description="Low complexity" evidence="2">
    <location>
        <begin position="478"/>
        <end position="489"/>
    </location>
</feature>
<dbReference type="RefSeq" id="WP_253576450.1">
    <property type="nucleotide sequence ID" value="NZ_JAMFTQ010000003.1"/>
</dbReference>
<evidence type="ECO:0000256" key="1">
    <source>
        <dbReference type="ARBA" id="ARBA00023450"/>
    </source>
</evidence>
<dbReference type="SMART" id="SM00507">
    <property type="entry name" value="HNHc"/>
    <property type="match status" value="1"/>
</dbReference>
<dbReference type="EMBL" id="JAMFTQ010000003">
    <property type="protein sequence ID" value="MCP1387291.1"/>
    <property type="molecule type" value="Genomic_DNA"/>
</dbReference>